<feature type="compositionally biased region" description="Basic and acidic residues" evidence="1">
    <location>
        <begin position="373"/>
        <end position="383"/>
    </location>
</feature>
<dbReference type="EMBL" id="JASSZA010000019">
    <property type="protein sequence ID" value="KAK2088211.1"/>
    <property type="molecule type" value="Genomic_DNA"/>
</dbReference>
<gene>
    <name evidence="2" type="ORF">P7K49_034118</name>
</gene>
<evidence type="ECO:0000313" key="2">
    <source>
        <dbReference type="EMBL" id="KAK2088211.1"/>
    </source>
</evidence>
<sequence length="414" mass="42540">MRDWSEEGGGELGRLRQAGGSEAERPTATQERRQRDVGVDRGGESRKGPDPCPPEPAPGQRGGGPRRRAKGTYVGAGGPEPAASWGEGRGGGCCVQAEGVARGARAGGDPDGLSHFLSGFLTSEPGWEQEGETLRATGARGEGFAVGEGGDGDGAGRSEGVGASERAVGERGGVYSGVAGGRERTNPEVLRKKGLEGATRGTGRGEGGGHARESYPTFRSAPLPPPCPTDENTQTEQGKKPNAHLLSSRHGHRGARRTDLRGGDQEVQGGRTRGCWVRWGGADSRIPGAGGLRPRVWGADGLFGGSSLPRPGEGQRGAAAPALGWVGRLIPGSAPGARLGPHRLHPVLRLPHSGRVGSGGSSGRCYTPPPPGARERGALHEPPETGNCLPPHSSLVLRSPAPRKPDPQGLSPLS</sequence>
<keyword evidence="3" id="KW-1185">Reference proteome</keyword>
<evidence type="ECO:0000256" key="1">
    <source>
        <dbReference type="SAM" id="MobiDB-lite"/>
    </source>
</evidence>
<feature type="compositionally biased region" description="Basic and acidic residues" evidence="1">
    <location>
        <begin position="181"/>
        <end position="195"/>
    </location>
</feature>
<feature type="region of interest" description="Disordered" evidence="1">
    <location>
        <begin position="138"/>
        <end position="271"/>
    </location>
</feature>
<dbReference type="Proteomes" id="UP001266305">
    <property type="component" value="Unassembled WGS sequence"/>
</dbReference>
<feature type="region of interest" description="Disordered" evidence="1">
    <location>
        <begin position="352"/>
        <end position="414"/>
    </location>
</feature>
<accession>A0ABQ9TTU0</accession>
<reference evidence="2 3" key="1">
    <citation type="submission" date="2023-05" db="EMBL/GenBank/DDBJ databases">
        <title>B98-5 Cell Line De Novo Hybrid Assembly: An Optical Mapping Approach.</title>
        <authorList>
            <person name="Kananen K."/>
            <person name="Auerbach J.A."/>
            <person name="Kautto E."/>
            <person name="Blachly J.S."/>
        </authorList>
    </citation>
    <scope>NUCLEOTIDE SEQUENCE [LARGE SCALE GENOMIC DNA]</scope>
    <source>
        <strain evidence="2">B95-8</strain>
        <tissue evidence="2">Cell line</tissue>
    </source>
</reference>
<organism evidence="2 3">
    <name type="scientific">Saguinus oedipus</name>
    <name type="common">Cotton-top tamarin</name>
    <name type="synonym">Oedipomidas oedipus</name>
    <dbReference type="NCBI Taxonomy" id="9490"/>
    <lineage>
        <taxon>Eukaryota</taxon>
        <taxon>Metazoa</taxon>
        <taxon>Chordata</taxon>
        <taxon>Craniata</taxon>
        <taxon>Vertebrata</taxon>
        <taxon>Euteleostomi</taxon>
        <taxon>Mammalia</taxon>
        <taxon>Eutheria</taxon>
        <taxon>Euarchontoglires</taxon>
        <taxon>Primates</taxon>
        <taxon>Haplorrhini</taxon>
        <taxon>Platyrrhini</taxon>
        <taxon>Cebidae</taxon>
        <taxon>Callitrichinae</taxon>
        <taxon>Saguinus</taxon>
    </lineage>
</organism>
<feature type="compositionally biased region" description="Basic and acidic residues" evidence="1">
    <location>
        <begin position="22"/>
        <end position="49"/>
    </location>
</feature>
<name>A0ABQ9TTU0_SAGOE</name>
<evidence type="ECO:0000313" key="3">
    <source>
        <dbReference type="Proteomes" id="UP001266305"/>
    </source>
</evidence>
<proteinExistence type="predicted"/>
<feature type="region of interest" description="Disordered" evidence="1">
    <location>
        <begin position="1"/>
        <end position="90"/>
    </location>
</feature>
<protein>
    <submittedName>
        <fullName evidence="2">Uncharacterized protein</fullName>
    </submittedName>
</protein>
<comment type="caution">
    <text evidence="2">The sequence shown here is derived from an EMBL/GenBank/DDBJ whole genome shotgun (WGS) entry which is preliminary data.</text>
</comment>
<feature type="compositionally biased region" description="Gly residues" evidence="1">
    <location>
        <begin position="140"/>
        <end position="159"/>
    </location>
</feature>
<feature type="compositionally biased region" description="Gly residues" evidence="1">
    <location>
        <begin position="170"/>
        <end position="180"/>
    </location>
</feature>